<dbReference type="AlphaFoldDB" id="D3BG29"/>
<reference evidence="1 2" key="1">
    <citation type="journal article" date="2011" name="Genome Res.">
        <title>Phylogeny-wide analysis of social amoeba genomes highlights ancient origins for complex intercellular communication.</title>
        <authorList>
            <person name="Heidel A.J."/>
            <person name="Lawal H.M."/>
            <person name="Felder M."/>
            <person name="Schilde C."/>
            <person name="Helps N.R."/>
            <person name="Tunggal B."/>
            <person name="Rivero F."/>
            <person name="John U."/>
            <person name="Schleicher M."/>
            <person name="Eichinger L."/>
            <person name="Platzer M."/>
            <person name="Noegel A.A."/>
            <person name="Schaap P."/>
            <person name="Gloeckner G."/>
        </authorList>
    </citation>
    <scope>NUCLEOTIDE SEQUENCE [LARGE SCALE GENOMIC DNA]</scope>
    <source>
        <strain evidence="2">ATCC 26659 / Pp 5 / PN500</strain>
    </source>
</reference>
<dbReference type="RefSeq" id="XP_020431742.1">
    <property type="nucleotide sequence ID" value="XM_020578315.1"/>
</dbReference>
<evidence type="ECO:0000313" key="1">
    <source>
        <dbReference type="EMBL" id="EFA79621.1"/>
    </source>
</evidence>
<evidence type="ECO:0000313" key="2">
    <source>
        <dbReference type="Proteomes" id="UP000001396"/>
    </source>
</evidence>
<sequence length="526" mass="62459">MSSVEELDEEFPILVEGIDFKDQNSLINFNRIYNLYYECLESRNDSLRAQCVRFFVEYHRYKFIHYYDVQGYIKFIVDVFFDPSFNVFDNMSSFYCGDHITTLQDIYNRIINDKRKLKGDQLKKRIKIYKGCCAFDHADFLDYDYKDFYNKVLLKSNNEITTKTNIIEWDSQMEIVNSSGLDFVCSTVNTQSTCILPDIVLERIIPYSLKANDRNQVIKYYNEKSVYGVEYHIDSKLLLDYALVSKQFFKVVSKKITNSYYNLIGYVNLESEYSLINSPPLFFDYNSIKYIKYGESTDRINQLFSRVETFHIKSDEYDSRCTNDIYLEREYLVDECFDDSDLDLYRDAIQMMEYLVYIPAMPNLKRVNVTGYYGYDINYNALLISIITNTPNGNGHGIEQFKIDINKDWNHRPDYSYIDFLEPLLRLHSDTLKSIEINHHDCDNDEDMVGLLRILKKLVTTMKQHSHAFILRTNYKKLKEACQDDKDEDVYQYLLNQIHSNNIILDDYSNSNDDEYDEDDDDKGYY</sequence>
<dbReference type="EMBL" id="ADBJ01000033">
    <property type="protein sequence ID" value="EFA79621.1"/>
    <property type="molecule type" value="Genomic_DNA"/>
</dbReference>
<dbReference type="PANTHER" id="PTHR39532">
    <property type="entry name" value="F-BOX DOMAIN-CONTAINING PROTEIN-RELATED"/>
    <property type="match status" value="1"/>
</dbReference>
<keyword evidence="2" id="KW-1185">Reference proteome</keyword>
<proteinExistence type="predicted"/>
<organism evidence="1 2">
    <name type="scientific">Heterostelium pallidum (strain ATCC 26659 / Pp 5 / PN500)</name>
    <name type="common">Cellular slime mold</name>
    <name type="synonym">Polysphondylium pallidum</name>
    <dbReference type="NCBI Taxonomy" id="670386"/>
    <lineage>
        <taxon>Eukaryota</taxon>
        <taxon>Amoebozoa</taxon>
        <taxon>Evosea</taxon>
        <taxon>Eumycetozoa</taxon>
        <taxon>Dictyostelia</taxon>
        <taxon>Acytosteliales</taxon>
        <taxon>Acytosteliaceae</taxon>
        <taxon>Heterostelium</taxon>
    </lineage>
</organism>
<dbReference type="PANTHER" id="PTHR39532:SF3">
    <property type="entry name" value="F-BOX DOMAIN-CONTAINING PROTEIN"/>
    <property type="match status" value="1"/>
</dbReference>
<comment type="caution">
    <text evidence="1">The sequence shown here is derived from an EMBL/GenBank/DDBJ whole genome shotgun (WGS) entry which is preliminary data.</text>
</comment>
<name>D3BG29_HETP5</name>
<dbReference type="GeneID" id="31362961"/>
<accession>D3BG29</accession>
<dbReference type="Proteomes" id="UP000001396">
    <property type="component" value="Unassembled WGS sequence"/>
</dbReference>
<protein>
    <submittedName>
        <fullName evidence="1">Uncharacterized protein</fullName>
    </submittedName>
</protein>
<dbReference type="InParanoid" id="D3BG29"/>
<dbReference type="FunCoup" id="D3BG29">
    <property type="interactions" value="805"/>
</dbReference>
<gene>
    <name evidence="1" type="ORF">PPL_07480</name>
</gene>